<dbReference type="EMBL" id="BKCJ010596627">
    <property type="protein sequence ID" value="GFB30042.1"/>
    <property type="molecule type" value="Genomic_DNA"/>
</dbReference>
<sequence length="91" mass="10137">KCGNLDQACETWQEVRSDVDNVTVNGKVNNEEKQDTFEVEKKDTESMRVNNRVNAGKTKAKATGFRNGKAYVGVASSNITEIDKKLMIMPL</sequence>
<feature type="non-terminal residue" evidence="1">
    <location>
        <position position="1"/>
    </location>
</feature>
<dbReference type="AlphaFoldDB" id="A0A699L8S2"/>
<accession>A0A699L8S2</accession>
<protein>
    <submittedName>
        <fullName evidence="1">Uncharacterized protein</fullName>
    </submittedName>
</protein>
<gene>
    <name evidence="1" type="ORF">Tci_702013</name>
</gene>
<organism evidence="1">
    <name type="scientific">Tanacetum cinerariifolium</name>
    <name type="common">Dalmatian daisy</name>
    <name type="synonym">Chrysanthemum cinerariifolium</name>
    <dbReference type="NCBI Taxonomy" id="118510"/>
    <lineage>
        <taxon>Eukaryota</taxon>
        <taxon>Viridiplantae</taxon>
        <taxon>Streptophyta</taxon>
        <taxon>Embryophyta</taxon>
        <taxon>Tracheophyta</taxon>
        <taxon>Spermatophyta</taxon>
        <taxon>Magnoliopsida</taxon>
        <taxon>eudicotyledons</taxon>
        <taxon>Gunneridae</taxon>
        <taxon>Pentapetalae</taxon>
        <taxon>asterids</taxon>
        <taxon>campanulids</taxon>
        <taxon>Asterales</taxon>
        <taxon>Asteraceae</taxon>
        <taxon>Asteroideae</taxon>
        <taxon>Anthemideae</taxon>
        <taxon>Anthemidinae</taxon>
        <taxon>Tanacetum</taxon>
    </lineage>
</organism>
<name>A0A699L8S2_TANCI</name>
<comment type="caution">
    <text evidence="1">The sequence shown here is derived from an EMBL/GenBank/DDBJ whole genome shotgun (WGS) entry which is preliminary data.</text>
</comment>
<evidence type="ECO:0000313" key="1">
    <source>
        <dbReference type="EMBL" id="GFB30042.1"/>
    </source>
</evidence>
<proteinExistence type="predicted"/>
<reference evidence="1" key="1">
    <citation type="journal article" date="2019" name="Sci. Rep.">
        <title>Draft genome of Tanacetum cinerariifolium, the natural source of mosquito coil.</title>
        <authorList>
            <person name="Yamashiro T."/>
            <person name="Shiraishi A."/>
            <person name="Satake H."/>
            <person name="Nakayama K."/>
        </authorList>
    </citation>
    <scope>NUCLEOTIDE SEQUENCE</scope>
</reference>